<evidence type="ECO:0000313" key="2">
    <source>
        <dbReference type="Proteomes" id="UP000070089"/>
    </source>
</evidence>
<reference evidence="1 2" key="1">
    <citation type="journal article" date="2015" name="Mol. Biochem. Parasitol.">
        <title>Identification of polymorphic genes for use in assemblage B genotyping assays through comparative genomics of multiple assemblage B Giardia duodenalis isolates.</title>
        <authorList>
            <person name="Wielinga C."/>
            <person name="Thompson R.C."/>
            <person name="Monis P."/>
            <person name="Ryan U."/>
        </authorList>
    </citation>
    <scope>NUCLEOTIDE SEQUENCE [LARGE SCALE GENOMIC DNA]</scope>
    <source>
        <strain evidence="1 2">BAH15c1</strain>
    </source>
</reference>
<sequence length="281" mass="29906">MAVGSHSAVGYGTIAKLLPGTQTMSIPPQCCCPLVIKSLKMIRGSVCDEVMFFYIGDRCPVEKGKMYLFGGDESDGALVFKAAEPVASEDEARKLAEKLLAVPYGWDSATKSPFTKKWAGPTTGATSVCATSGRPAYAVPAGLEMTVDQIIPPDASDYGNPYGNGEFKITIANKTSAGVMVPVVKVGSKYDFEQSLVITIADMDEDTSTRCIFPEDVPAGAEMTLIPAGGSISGTVNTLKLKGVNWPSGGNRVYFNFGIGGLVAQNFFYYYSSIHDAMRPK</sequence>
<dbReference type="EMBL" id="JXTI01000016">
    <property type="protein sequence ID" value="KWX15050.1"/>
    <property type="molecule type" value="Genomic_DNA"/>
</dbReference>
<proteinExistence type="predicted"/>
<name>A0A132NYB0_GIAIN</name>
<evidence type="ECO:0000313" key="1">
    <source>
        <dbReference type="EMBL" id="KWX15050.1"/>
    </source>
</evidence>
<comment type="caution">
    <text evidence="1">The sequence shown here is derived from an EMBL/GenBank/DDBJ whole genome shotgun (WGS) entry which is preliminary data.</text>
</comment>
<dbReference type="AlphaFoldDB" id="A0A132NYB0"/>
<dbReference type="OrthoDB" id="9979636at2759"/>
<gene>
    <name evidence="1" type="ORF">QR46_0938</name>
</gene>
<dbReference type="VEuPathDB" id="GiardiaDB:QR46_0938"/>
<organism evidence="1 2">
    <name type="scientific">Giardia duodenalis assemblage B</name>
    <dbReference type="NCBI Taxonomy" id="1394984"/>
    <lineage>
        <taxon>Eukaryota</taxon>
        <taxon>Metamonada</taxon>
        <taxon>Diplomonadida</taxon>
        <taxon>Hexamitidae</taxon>
        <taxon>Giardiinae</taxon>
        <taxon>Giardia</taxon>
    </lineage>
</organism>
<dbReference type="Proteomes" id="UP000070089">
    <property type="component" value="Unassembled WGS sequence"/>
</dbReference>
<accession>A0A132NYB0</accession>
<protein>
    <submittedName>
        <fullName evidence="1">Uncharacterized protein</fullName>
    </submittedName>
</protein>